<dbReference type="SMART" id="SM00054">
    <property type="entry name" value="EFh"/>
    <property type="match status" value="4"/>
</dbReference>
<reference evidence="5 7" key="1">
    <citation type="submission" date="2016-10" db="EMBL/GenBank/DDBJ databases">
        <authorList>
            <person name="Cai Z."/>
        </authorList>
    </citation>
    <scope>NUCLEOTIDE SEQUENCE [LARGE SCALE GENOMIC DNA]</scope>
    <source>
        <strain evidence="5 7">DSM 25227</strain>
    </source>
</reference>
<dbReference type="PROSITE" id="PS50222">
    <property type="entry name" value="EF_HAND_2"/>
    <property type="match status" value="2"/>
</dbReference>
<protein>
    <submittedName>
        <fullName evidence="4 5">EF hand</fullName>
    </submittedName>
</protein>
<gene>
    <name evidence="4" type="ORF">BCF38_102485</name>
    <name evidence="5" type="ORF">SAMN05421539_102485</name>
</gene>
<evidence type="ECO:0000256" key="2">
    <source>
        <dbReference type="SAM" id="SignalP"/>
    </source>
</evidence>
<dbReference type="Proteomes" id="UP000245839">
    <property type="component" value="Unassembled WGS sequence"/>
</dbReference>
<feature type="chain" id="PRO_5036326953" evidence="2">
    <location>
        <begin position="30"/>
        <end position="154"/>
    </location>
</feature>
<dbReference type="InterPro" id="IPR002048">
    <property type="entry name" value="EF_hand_dom"/>
</dbReference>
<dbReference type="AlphaFoldDB" id="A0A2Y9ABT3"/>
<dbReference type="SUPFAM" id="SSF47473">
    <property type="entry name" value="EF-hand"/>
    <property type="match status" value="1"/>
</dbReference>
<feature type="signal peptide" evidence="2">
    <location>
        <begin position="1"/>
        <end position="29"/>
    </location>
</feature>
<feature type="domain" description="EF-hand" evidence="3">
    <location>
        <begin position="129"/>
        <end position="154"/>
    </location>
</feature>
<dbReference type="RefSeq" id="WP_109563564.1">
    <property type="nucleotide sequence ID" value="NZ_QGDJ01000002.1"/>
</dbReference>
<dbReference type="PROSITE" id="PS00018">
    <property type="entry name" value="EF_HAND_1"/>
    <property type="match status" value="2"/>
</dbReference>
<dbReference type="Pfam" id="PF13202">
    <property type="entry name" value="EF-hand_5"/>
    <property type="match status" value="3"/>
</dbReference>
<evidence type="ECO:0000313" key="4">
    <source>
        <dbReference type="EMBL" id="PWJ21235.1"/>
    </source>
</evidence>
<organism evidence="5 7">
    <name type="scientific">Jannaschia seohaensis</name>
    <dbReference type="NCBI Taxonomy" id="475081"/>
    <lineage>
        <taxon>Bacteria</taxon>
        <taxon>Pseudomonadati</taxon>
        <taxon>Pseudomonadota</taxon>
        <taxon>Alphaproteobacteria</taxon>
        <taxon>Rhodobacterales</taxon>
        <taxon>Roseobacteraceae</taxon>
        <taxon>Jannaschia</taxon>
    </lineage>
</organism>
<evidence type="ECO:0000313" key="7">
    <source>
        <dbReference type="Proteomes" id="UP000251571"/>
    </source>
</evidence>
<dbReference type="InterPro" id="IPR011992">
    <property type="entry name" value="EF-hand-dom_pair"/>
</dbReference>
<feature type="compositionally biased region" description="Basic and acidic residues" evidence="1">
    <location>
        <begin position="114"/>
        <end position="124"/>
    </location>
</feature>
<reference evidence="4 6" key="2">
    <citation type="submission" date="2018-03" db="EMBL/GenBank/DDBJ databases">
        <title>Genomic Encyclopedia of Archaeal and Bacterial Type Strains, Phase II (KMG-II): from individual species to whole genera.</title>
        <authorList>
            <person name="Goeker M."/>
        </authorList>
    </citation>
    <scope>NUCLEOTIDE SEQUENCE [LARGE SCALE GENOMIC DNA]</scope>
    <source>
        <strain evidence="4 6">DSM 25227</strain>
    </source>
</reference>
<evidence type="ECO:0000313" key="5">
    <source>
        <dbReference type="EMBL" id="SSA41645.1"/>
    </source>
</evidence>
<keyword evidence="6" id="KW-1185">Reference proteome</keyword>
<dbReference type="GO" id="GO:0005509">
    <property type="term" value="F:calcium ion binding"/>
    <property type="evidence" value="ECO:0007669"/>
    <property type="project" value="InterPro"/>
</dbReference>
<dbReference type="Proteomes" id="UP000251571">
    <property type="component" value="Unassembled WGS sequence"/>
</dbReference>
<name>A0A2Y9ABT3_9RHOB</name>
<sequence>MTIDPLFKRLIPGLAAGAAMLTLTSMADAAGPRPAFSEVDANGDGAVTQDELRALARGRGRDRLAAADADGDGVLTRDEALAAAQERAADRVNRMFDRLDTDGDDALTEAERMAGREAHGDRMRHGGGRMFQRADANGDGSIDSAEWDALPRRR</sequence>
<proteinExistence type="predicted"/>
<accession>A0A2Y9ABT3</accession>
<dbReference type="EMBL" id="QGDJ01000002">
    <property type="protein sequence ID" value="PWJ21235.1"/>
    <property type="molecule type" value="Genomic_DNA"/>
</dbReference>
<dbReference type="EMBL" id="UETC01000002">
    <property type="protein sequence ID" value="SSA41645.1"/>
    <property type="molecule type" value="Genomic_DNA"/>
</dbReference>
<evidence type="ECO:0000256" key="1">
    <source>
        <dbReference type="SAM" id="MobiDB-lite"/>
    </source>
</evidence>
<dbReference type="Gene3D" id="1.10.238.10">
    <property type="entry name" value="EF-hand"/>
    <property type="match status" value="2"/>
</dbReference>
<dbReference type="InterPro" id="IPR018247">
    <property type="entry name" value="EF_Hand_1_Ca_BS"/>
</dbReference>
<feature type="region of interest" description="Disordered" evidence="1">
    <location>
        <begin position="114"/>
        <end position="154"/>
    </location>
</feature>
<evidence type="ECO:0000259" key="3">
    <source>
        <dbReference type="PROSITE" id="PS50222"/>
    </source>
</evidence>
<keyword evidence="2" id="KW-0732">Signal</keyword>
<feature type="domain" description="EF-hand" evidence="3">
    <location>
        <begin position="35"/>
        <end position="62"/>
    </location>
</feature>
<evidence type="ECO:0000313" key="6">
    <source>
        <dbReference type="Proteomes" id="UP000245839"/>
    </source>
</evidence>